<dbReference type="Pfam" id="PF16467">
    <property type="entry name" value="DUF5048"/>
    <property type="match status" value="1"/>
</dbReference>
<feature type="domain" description="DUF5048" evidence="1">
    <location>
        <begin position="429"/>
        <end position="532"/>
    </location>
</feature>
<dbReference type="InterPro" id="IPR032489">
    <property type="entry name" value="DUF5048"/>
</dbReference>
<proteinExistence type="predicted"/>
<protein>
    <recommendedName>
        <fullName evidence="1">DUF5048 domain-containing protein</fullName>
    </recommendedName>
</protein>
<name>A0A8S5PKD5_9CAUD</name>
<accession>A0A8S5PKD5</accession>
<dbReference type="EMBL" id="BK015443">
    <property type="protein sequence ID" value="DAE06881.1"/>
    <property type="molecule type" value="Genomic_DNA"/>
</dbReference>
<organism evidence="2">
    <name type="scientific">Siphoviridae sp. ctL0q1</name>
    <dbReference type="NCBI Taxonomy" id="2825449"/>
    <lineage>
        <taxon>Viruses</taxon>
        <taxon>Duplodnaviria</taxon>
        <taxon>Heunggongvirae</taxon>
        <taxon>Uroviricota</taxon>
        <taxon>Caudoviricetes</taxon>
    </lineage>
</organism>
<evidence type="ECO:0000313" key="2">
    <source>
        <dbReference type="EMBL" id="DAE06881.1"/>
    </source>
</evidence>
<reference evidence="2" key="1">
    <citation type="journal article" date="2021" name="Proc. Natl. Acad. Sci. U.S.A.">
        <title>A Catalog of Tens of Thousands of Viruses from Human Metagenomes Reveals Hidden Associations with Chronic Diseases.</title>
        <authorList>
            <person name="Tisza M.J."/>
            <person name="Buck C.B."/>
        </authorList>
    </citation>
    <scope>NUCLEOTIDE SEQUENCE</scope>
    <source>
        <strain evidence="2">CtL0q1</strain>
    </source>
</reference>
<evidence type="ECO:0000259" key="1">
    <source>
        <dbReference type="Pfam" id="PF16467"/>
    </source>
</evidence>
<sequence length="539" mass="61581">MKYTVTEEDKTLFSQGTLEYKYRLSVMNKSGAIIDVLYCILQVGTYGINGESNIRRTLDATIDFDEFAIDIEDKIEGWYGLDFKFEIGIYSIRNNDFIWYPAGTYVITAANTTYNSATNTLTISLSDHFAQLDGTRNGQVGGAPLIKIPVDNDSGKKTILREALSTVLRQQGGVENMIIDDIGEFYGMESNNADYEEYRKNNPEWNVLPYDLEFDAGCTVGDQVDEITGLYPNIQKYFDVYDIFCCNMIPSCENDPVALSDDFLQEIVLSDNAESVTYDIENIKNVTEVFGTTYEVDRMAEAEQCTSNGDIYSLTLDEYDKYTIGEYIAFIANVNNVDNMKLRINSLDPVPIYFENTERGVTANTMLATQTYVLQLKKVDDAWRFYWLGQYQPHAICVLTDTDSDPVYTKQYFCDRYNCKNVVLRIEPDSPFTIQKIGIVLDVKTGDRYDDIKSDTVAIENAIYENIKTSSWNDVVTLTTMCVPWLDVYEKVSWKKANSDDLNEYVIQSISHSLSSTVPTTTITMYRFHPLYYDYEIPY</sequence>